<evidence type="ECO:0000313" key="2">
    <source>
        <dbReference type="Proteomes" id="UP001187192"/>
    </source>
</evidence>
<keyword evidence="2" id="KW-1185">Reference proteome</keyword>
<dbReference type="EMBL" id="BTGU01000080">
    <property type="protein sequence ID" value="GMN58769.1"/>
    <property type="molecule type" value="Genomic_DNA"/>
</dbReference>
<dbReference type="AlphaFoldDB" id="A0AA88DQ06"/>
<accession>A0AA88DQ06</accession>
<gene>
    <name evidence="1" type="ORF">TIFTF001_027860</name>
</gene>
<proteinExistence type="predicted"/>
<evidence type="ECO:0000313" key="1">
    <source>
        <dbReference type="EMBL" id="GMN58769.1"/>
    </source>
</evidence>
<name>A0AA88DQ06_FICCA</name>
<organism evidence="1 2">
    <name type="scientific">Ficus carica</name>
    <name type="common">Common fig</name>
    <dbReference type="NCBI Taxonomy" id="3494"/>
    <lineage>
        <taxon>Eukaryota</taxon>
        <taxon>Viridiplantae</taxon>
        <taxon>Streptophyta</taxon>
        <taxon>Embryophyta</taxon>
        <taxon>Tracheophyta</taxon>
        <taxon>Spermatophyta</taxon>
        <taxon>Magnoliopsida</taxon>
        <taxon>eudicotyledons</taxon>
        <taxon>Gunneridae</taxon>
        <taxon>Pentapetalae</taxon>
        <taxon>rosids</taxon>
        <taxon>fabids</taxon>
        <taxon>Rosales</taxon>
        <taxon>Moraceae</taxon>
        <taxon>Ficeae</taxon>
        <taxon>Ficus</taxon>
    </lineage>
</organism>
<comment type="caution">
    <text evidence="1">The sequence shown here is derived from an EMBL/GenBank/DDBJ whole genome shotgun (WGS) entry which is preliminary data.</text>
</comment>
<reference evidence="1" key="1">
    <citation type="submission" date="2023-07" db="EMBL/GenBank/DDBJ databases">
        <title>draft genome sequence of fig (Ficus carica).</title>
        <authorList>
            <person name="Takahashi T."/>
            <person name="Nishimura K."/>
        </authorList>
    </citation>
    <scope>NUCLEOTIDE SEQUENCE</scope>
</reference>
<sequence>MRRYLNYVEEWQAYPNESMGHYCRRFQDAMLPYIPRDLDDPEWRAMHIIKDRLPPEVRQFIPVSILVISLEHMIDAIMEEEIIAYKVQVAEPEDDYLLVLVDDAGIPEPLFEGGPVLPEDPIPVVPLQEIPPQEAEANADNYKVDLADFLAAPEDQLEDPLIIIITSKDDEEDIEEEFKEE</sequence>
<dbReference type="Proteomes" id="UP001187192">
    <property type="component" value="Unassembled WGS sequence"/>
</dbReference>
<protein>
    <submittedName>
        <fullName evidence="1">Uncharacterized protein</fullName>
    </submittedName>
</protein>